<reference evidence="12 13" key="1">
    <citation type="journal article" date="2015" name="Nature">
        <title>rRNA introns, odd ribosomes, and small enigmatic genomes across a large radiation of phyla.</title>
        <authorList>
            <person name="Brown C.T."/>
            <person name="Hug L.A."/>
            <person name="Thomas B.C."/>
            <person name="Sharon I."/>
            <person name="Castelle C.J."/>
            <person name="Singh A."/>
            <person name="Wilkins M.J."/>
            <person name="Williams K.H."/>
            <person name="Banfield J.F."/>
        </authorList>
    </citation>
    <scope>NUCLEOTIDE SEQUENCE [LARGE SCALE GENOMIC DNA]</scope>
</reference>
<keyword evidence="5 8" id="KW-0804">Transcription</keyword>
<dbReference type="InterPro" id="IPR022691">
    <property type="entry name" value="Tscrpt_elong_fac_GreA/B_N"/>
</dbReference>
<evidence type="ECO:0000256" key="1">
    <source>
        <dbReference type="ARBA" id="ARBA00008213"/>
    </source>
</evidence>
<dbReference type="PATRIC" id="fig|1618445.3.peg.162"/>
<sequence length="163" mass="17918">MTNQTNGVQGEIVHRVLLTKEGLAQLKAEYEELVQKKRPDAVSRLSDARDLGDLSENSEYAAAKQDLAFIDGRIAELEDILHSAKVVTTHGKSQVDVGCKVTLHVNGKKDVFHLVGEWEADPKQKKISHESPLGKALLGKKVGEKVEVEAPAGKIQYKILDIE</sequence>
<evidence type="ECO:0000256" key="5">
    <source>
        <dbReference type="ARBA" id="ARBA00023163"/>
    </source>
</evidence>
<evidence type="ECO:0000256" key="2">
    <source>
        <dbReference type="ARBA" id="ARBA00013729"/>
    </source>
</evidence>
<keyword evidence="12" id="KW-0251">Elongation factor</keyword>
<accession>A0A0G1U3H9</accession>
<dbReference type="GO" id="GO:0070063">
    <property type="term" value="F:RNA polymerase binding"/>
    <property type="evidence" value="ECO:0007669"/>
    <property type="project" value="InterPro"/>
</dbReference>
<proteinExistence type="inferred from homology"/>
<name>A0A0G1U3H9_9BACT</name>
<evidence type="ECO:0000313" key="12">
    <source>
        <dbReference type="EMBL" id="KKU88621.1"/>
    </source>
</evidence>
<dbReference type="Gene3D" id="1.10.287.180">
    <property type="entry name" value="Transcription elongation factor, GreA/GreB, N-terminal domain"/>
    <property type="match status" value="1"/>
</dbReference>
<evidence type="ECO:0000259" key="11">
    <source>
        <dbReference type="Pfam" id="PF03449"/>
    </source>
</evidence>
<dbReference type="PANTHER" id="PTHR30437:SF4">
    <property type="entry name" value="TRANSCRIPTION ELONGATION FACTOR GREA"/>
    <property type="match status" value="1"/>
</dbReference>
<dbReference type="PIRSF" id="PIRSF006092">
    <property type="entry name" value="GreA_GreB"/>
    <property type="match status" value="1"/>
</dbReference>
<dbReference type="FunFam" id="3.10.50.30:FF:000001">
    <property type="entry name" value="Transcription elongation factor GreA"/>
    <property type="match status" value="1"/>
</dbReference>
<dbReference type="GO" id="GO:0003677">
    <property type="term" value="F:DNA binding"/>
    <property type="evidence" value="ECO:0007669"/>
    <property type="project" value="UniProtKB-UniRule"/>
</dbReference>
<dbReference type="Pfam" id="PF01272">
    <property type="entry name" value="GreA_GreB"/>
    <property type="match status" value="1"/>
</dbReference>
<dbReference type="AlphaFoldDB" id="A0A0G1U3H9"/>
<gene>
    <name evidence="8" type="primary">greA</name>
    <name evidence="12" type="ORF">UY16_C0004G0016</name>
</gene>
<dbReference type="NCBIfam" id="TIGR01462">
    <property type="entry name" value="greA"/>
    <property type="match status" value="1"/>
</dbReference>
<protein>
    <recommendedName>
        <fullName evidence="2 8">Transcription elongation factor GreA</fullName>
    </recommendedName>
    <alternativeName>
        <fullName evidence="7 8">Transcript cleavage factor GreA</fullName>
    </alternativeName>
</protein>
<comment type="function">
    <text evidence="6 8 9">Necessary for efficient RNA polymerase transcription elongation past template-encoded arresting sites. The arresting sites in DNA have the property of trapping a certain fraction of elongating RNA polymerases that pass through, resulting in locked ternary complexes. Cleavage of the nascent transcript by cleavage factors such as GreA or GreB allows the resumption of elongation from the new 3'terminus. GreA releases sequences of 2 to 3 nucleotides.</text>
</comment>
<dbReference type="GO" id="GO:0032784">
    <property type="term" value="P:regulation of DNA-templated transcription elongation"/>
    <property type="evidence" value="ECO:0007669"/>
    <property type="project" value="UniProtKB-UniRule"/>
</dbReference>
<evidence type="ECO:0000256" key="4">
    <source>
        <dbReference type="ARBA" id="ARBA00023125"/>
    </source>
</evidence>
<dbReference type="InterPro" id="IPR018151">
    <property type="entry name" value="TF_GreA/GreB_CS"/>
</dbReference>
<dbReference type="SUPFAM" id="SSF54534">
    <property type="entry name" value="FKBP-like"/>
    <property type="match status" value="1"/>
</dbReference>
<evidence type="ECO:0000313" key="13">
    <source>
        <dbReference type="Proteomes" id="UP000034739"/>
    </source>
</evidence>
<dbReference type="InterPro" id="IPR006359">
    <property type="entry name" value="Tscrpt_elong_fac_GreA"/>
</dbReference>
<comment type="caution">
    <text evidence="12">The sequence shown here is derived from an EMBL/GenBank/DDBJ whole genome shotgun (WGS) entry which is preliminary data.</text>
</comment>
<dbReference type="EMBL" id="LCOY01000004">
    <property type="protein sequence ID" value="KKU88621.1"/>
    <property type="molecule type" value="Genomic_DNA"/>
</dbReference>
<feature type="domain" description="Transcription elongation factor GreA/GreB C-terminal" evidence="10">
    <location>
        <begin position="92"/>
        <end position="163"/>
    </location>
</feature>
<keyword evidence="4 8" id="KW-0238">DNA-binding</keyword>
<dbReference type="GO" id="GO:0003746">
    <property type="term" value="F:translation elongation factor activity"/>
    <property type="evidence" value="ECO:0007669"/>
    <property type="project" value="UniProtKB-KW"/>
</dbReference>
<dbReference type="InterPro" id="IPR028624">
    <property type="entry name" value="Tscrpt_elong_fac_GreA/B"/>
</dbReference>
<evidence type="ECO:0000259" key="10">
    <source>
        <dbReference type="Pfam" id="PF01272"/>
    </source>
</evidence>
<dbReference type="InterPro" id="IPR036953">
    <property type="entry name" value="GreA/GreB_C_sf"/>
</dbReference>
<organism evidence="12 13">
    <name type="scientific">Candidatus Gottesmanbacteria bacterium GW2011_GWA2_47_9</name>
    <dbReference type="NCBI Taxonomy" id="1618445"/>
    <lineage>
        <taxon>Bacteria</taxon>
        <taxon>Candidatus Gottesmaniibacteriota</taxon>
    </lineage>
</organism>
<dbReference type="Proteomes" id="UP000034739">
    <property type="component" value="Unassembled WGS sequence"/>
</dbReference>
<dbReference type="Pfam" id="PF03449">
    <property type="entry name" value="GreA_GreB_N"/>
    <property type="match status" value="1"/>
</dbReference>
<dbReference type="FunFam" id="1.10.287.180:FF:000001">
    <property type="entry name" value="Transcription elongation factor GreA"/>
    <property type="match status" value="1"/>
</dbReference>
<dbReference type="InterPro" id="IPR036805">
    <property type="entry name" value="Tscrpt_elong_fac_GreA/B_N_sf"/>
</dbReference>
<dbReference type="HAMAP" id="MF_00105">
    <property type="entry name" value="GreA_GreB"/>
    <property type="match status" value="1"/>
</dbReference>
<keyword evidence="3 8" id="KW-0805">Transcription regulation</keyword>
<dbReference type="GO" id="GO:0006354">
    <property type="term" value="P:DNA-templated transcription elongation"/>
    <property type="evidence" value="ECO:0007669"/>
    <property type="project" value="TreeGrafter"/>
</dbReference>
<keyword evidence="12" id="KW-0648">Protein biosynthesis</keyword>
<evidence type="ECO:0000256" key="8">
    <source>
        <dbReference type="HAMAP-Rule" id="MF_00105"/>
    </source>
</evidence>
<evidence type="ECO:0000256" key="7">
    <source>
        <dbReference type="ARBA" id="ARBA00030776"/>
    </source>
</evidence>
<dbReference type="PANTHER" id="PTHR30437">
    <property type="entry name" value="TRANSCRIPTION ELONGATION FACTOR GREA"/>
    <property type="match status" value="1"/>
</dbReference>
<comment type="similarity">
    <text evidence="1 8 9">Belongs to the GreA/GreB family.</text>
</comment>
<dbReference type="Gene3D" id="3.10.50.30">
    <property type="entry name" value="Transcription elongation factor, GreA/GreB, C-terminal domain"/>
    <property type="match status" value="1"/>
</dbReference>
<evidence type="ECO:0000256" key="6">
    <source>
        <dbReference type="ARBA" id="ARBA00024916"/>
    </source>
</evidence>
<dbReference type="SUPFAM" id="SSF46557">
    <property type="entry name" value="GreA transcript cleavage protein, N-terminal domain"/>
    <property type="match status" value="1"/>
</dbReference>
<feature type="domain" description="Transcription elongation factor GreA/GreB N-terminal" evidence="11">
    <location>
        <begin position="17"/>
        <end position="86"/>
    </location>
</feature>
<dbReference type="InterPro" id="IPR023459">
    <property type="entry name" value="Tscrpt_elong_fac_GreA/B_fam"/>
</dbReference>
<evidence type="ECO:0000256" key="3">
    <source>
        <dbReference type="ARBA" id="ARBA00023015"/>
    </source>
</evidence>
<dbReference type="NCBIfam" id="NF001263">
    <property type="entry name" value="PRK00226.1-4"/>
    <property type="match status" value="1"/>
</dbReference>
<dbReference type="InterPro" id="IPR001437">
    <property type="entry name" value="Tscrpt_elong_fac_GreA/B_C"/>
</dbReference>
<dbReference type="PROSITE" id="PS00830">
    <property type="entry name" value="GREAB_2"/>
    <property type="match status" value="1"/>
</dbReference>
<evidence type="ECO:0000256" key="9">
    <source>
        <dbReference type="RuleBase" id="RU000556"/>
    </source>
</evidence>